<dbReference type="HOGENOM" id="CLU_2895024_0_0_0"/>
<accession>A3ZMB0</accession>
<organism evidence="1 2">
    <name type="scientific">Blastopirellula marina DSM 3645</name>
    <dbReference type="NCBI Taxonomy" id="314230"/>
    <lineage>
        <taxon>Bacteria</taxon>
        <taxon>Pseudomonadati</taxon>
        <taxon>Planctomycetota</taxon>
        <taxon>Planctomycetia</taxon>
        <taxon>Pirellulales</taxon>
        <taxon>Pirellulaceae</taxon>
        <taxon>Blastopirellula</taxon>
    </lineage>
</organism>
<dbReference type="AlphaFoldDB" id="A3ZMB0"/>
<dbReference type="EMBL" id="AANZ01000002">
    <property type="protein sequence ID" value="EAQ82079.1"/>
    <property type="molecule type" value="Genomic_DNA"/>
</dbReference>
<proteinExistence type="predicted"/>
<comment type="caution">
    <text evidence="1">The sequence shown here is derived from an EMBL/GenBank/DDBJ whole genome shotgun (WGS) entry which is preliminary data.</text>
</comment>
<gene>
    <name evidence="1" type="ORF">DSM3645_00155</name>
</gene>
<sequence>MWTGPRVFFRRNARWQIGLDWTGPLRDFRDANSPKSAEPGERGGNSNFLLAARQSTMIPCAL</sequence>
<dbReference type="Proteomes" id="UP000004358">
    <property type="component" value="Unassembled WGS sequence"/>
</dbReference>
<evidence type="ECO:0000313" key="2">
    <source>
        <dbReference type="Proteomes" id="UP000004358"/>
    </source>
</evidence>
<reference evidence="1 2" key="1">
    <citation type="submission" date="2006-02" db="EMBL/GenBank/DDBJ databases">
        <authorList>
            <person name="Amann R."/>
            <person name="Ferriera S."/>
            <person name="Johnson J."/>
            <person name="Kravitz S."/>
            <person name="Halpern A."/>
            <person name="Remington K."/>
            <person name="Beeson K."/>
            <person name="Tran B."/>
            <person name="Rogers Y.-H."/>
            <person name="Friedman R."/>
            <person name="Venter J.C."/>
        </authorList>
    </citation>
    <scope>NUCLEOTIDE SEQUENCE [LARGE SCALE GENOMIC DNA]</scope>
    <source>
        <strain evidence="1 2">DSM 3645</strain>
    </source>
</reference>
<name>A3ZMB0_9BACT</name>
<protein>
    <submittedName>
        <fullName evidence="1">Uncharacterized protein</fullName>
    </submittedName>
</protein>
<evidence type="ECO:0000313" key="1">
    <source>
        <dbReference type="EMBL" id="EAQ82079.1"/>
    </source>
</evidence>